<protein>
    <submittedName>
        <fullName evidence="7">LPXTG cell wall anchor domain-containing protein</fullName>
    </submittedName>
</protein>
<keyword evidence="1" id="KW-0134">Cell wall</keyword>
<dbReference type="RefSeq" id="WP_278637178.1">
    <property type="nucleotide sequence ID" value="NZ_JAGZZP010000003.1"/>
</dbReference>
<feature type="compositionally biased region" description="Low complexity" evidence="5">
    <location>
        <begin position="226"/>
        <end position="235"/>
    </location>
</feature>
<reference evidence="7" key="1">
    <citation type="submission" date="2021-02" db="EMBL/GenBank/DDBJ databases">
        <title>Infant gut strain persistence is associated with maternal origin, phylogeny, and functional potential including surface adhesion and iron acquisition.</title>
        <authorList>
            <person name="Lou Y.C."/>
        </authorList>
    </citation>
    <scope>NUCLEOTIDE SEQUENCE</scope>
    <source>
        <strain evidence="7">L3_060_052G1_dasL3_060_052G1_concoct_1</strain>
    </source>
</reference>
<evidence type="ECO:0000256" key="5">
    <source>
        <dbReference type="SAM" id="MobiDB-lite"/>
    </source>
</evidence>
<evidence type="ECO:0000256" key="4">
    <source>
        <dbReference type="ARBA" id="ARBA00023088"/>
    </source>
</evidence>
<keyword evidence="4" id="KW-0572">Peptidoglycan-anchor</keyword>
<dbReference type="InterPro" id="IPR019931">
    <property type="entry name" value="LPXTG_anchor"/>
</dbReference>
<evidence type="ECO:0000259" key="6">
    <source>
        <dbReference type="Pfam" id="PF00746"/>
    </source>
</evidence>
<evidence type="ECO:0000256" key="3">
    <source>
        <dbReference type="ARBA" id="ARBA00022729"/>
    </source>
</evidence>
<name>A0A943SQ80_9FIRM</name>
<organism evidence="7 8">
    <name type="scientific">Peptoniphilus harei</name>
    <dbReference type="NCBI Taxonomy" id="54005"/>
    <lineage>
        <taxon>Bacteria</taxon>
        <taxon>Bacillati</taxon>
        <taxon>Bacillota</taxon>
        <taxon>Tissierellia</taxon>
        <taxon>Tissierellales</taxon>
        <taxon>Peptoniphilaceae</taxon>
        <taxon>Peptoniphilus</taxon>
    </lineage>
</organism>
<gene>
    <name evidence="7" type="ORF">KH327_02810</name>
</gene>
<evidence type="ECO:0000256" key="1">
    <source>
        <dbReference type="ARBA" id="ARBA00022512"/>
    </source>
</evidence>
<keyword evidence="3" id="KW-0732">Signal</keyword>
<evidence type="ECO:0000256" key="2">
    <source>
        <dbReference type="ARBA" id="ARBA00022525"/>
    </source>
</evidence>
<feature type="compositionally biased region" description="Basic and acidic residues" evidence="5">
    <location>
        <begin position="58"/>
        <end position="74"/>
    </location>
</feature>
<dbReference type="Pfam" id="PF00746">
    <property type="entry name" value="Gram_pos_anchor"/>
    <property type="match status" value="1"/>
</dbReference>
<feature type="region of interest" description="Disordered" evidence="5">
    <location>
        <begin position="58"/>
        <end position="235"/>
    </location>
</feature>
<accession>A0A943SQ80</accession>
<feature type="compositionally biased region" description="Basic and acidic residues" evidence="5">
    <location>
        <begin position="157"/>
        <end position="194"/>
    </location>
</feature>
<feature type="compositionally biased region" description="Low complexity" evidence="5">
    <location>
        <begin position="114"/>
        <end position="124"/>
    </location>
</feature>
<sequence>EWTPIEETGKFQEHHVYRTLDKDGKVIKEEKVDGDVTGGTSKMTYTTGKIDKEGFDYKRTETPVEDPTFKEDGSKVTGNYKPGKKQEITYVYEKTVKDETPTPVTPPTPEEPNESTPLVPLTPAEEPEEPKESTPPTRDHKIPGTPVVTEVPPTKVVEIEKPHEEETEETKEVENKEEKAEKVEEVKEEAKTVEDDNLEKPQAPENHDKLAPRAPEKDKAPKTGDAGILSSLGLGSLAASGLAFIELKKRNKKNK</sequence>
<keyword evidence="2" id="KW-0964">Secreted</keyword>
<feature type="compositionally biased region" description="Low complexity" evidence="5">
    <location>
        <begin position="143"/>
        <end position="156"/>
    </location>
</feature>
<dbReference type="Proteomes" id="UP000748991">
    <property type="component" value="Unassembled WGS sequence"/>
</dbReference>
<comment type="caution">
    <text evidence="7">The sequence shown here is derived from an EMBL/GenBank/DDBJ whole genome shotgun (WGS) entry which is preliminary data.</text>
</comment>
<evidence type="ECO:0000313" key="7">
    <source>
        <dbReference type="EMBL" id="MBS6534740.1"/>
    </source>
</evidence>
<feature type="compositionally biased region" description="Basic and acidic residues" evidence="5">
    <location>
        <begin position="205"/>
        <end position="222"/>
    </location>
</feature>
<dbReference type="EMBL" id="JAGZZP010000003">
    <property type="protein sequence ID" value="MBS6534740.1"/>
    <property type="molecule type" value="Genomic_DNA"/>
</dbReference>
<evidence type="ECO:0000313" key="8">
    <source>
        <dbReference type="Proteomes" id="UP000748991"/>
    </source>
</evidence>
<dbReference type="AlphaFoldDB" id="A0A943SQ80"/>
<feature type="non-terminal residue" evidence="7">
    <location>
        <position position="1"/>
    </location>
</feature>
<proteinExistence type="predicted"/>
<feature type="domain" description="Gram-positive cocci surface proteins LPxTG" evidence="6">
    <location>
        <begin position="221"/>
        <end position="255"/>
    </location>
</feature>